<dbReference type="Proteomes" id="UP000297245">
    <property type="component" value="Unassembled WGS sequence"/>
</dbReference>
<dbReference type="AlphaFoldDB" id="A0A4S8LXM0"/>
<proteinExistence type="predicted"/>
<feature type="transmembrane region" description="Helical" evidence="1">
    <location>
        <begin position="17"/>
        <end position="42"/>
    </location>
</feature>
<protein>
    <submittedName>
        <fullName evidence="2">Uncharacterized protein</fullName>
    </submittedName>
</protein>
<sequence length="52" mass="5837">MFYLIKFCLFSVINHPIFFSLIPCPFTLSHPLCLLASFFLSLSSSPAPSNKV</sequence>
<accession>A0A4S8LXM0</accession>
<name>A0A4S8LXM0_DENBC</name>
<evidence type="ECO:0000256" key="1">
    <source>
        <dbReference type="SAM" id="Phobius"/>
    </source>
</evidence>
<gene>
    <name evidence="2" type="ORF">K435DRAFT_162986</name>
</gene>
<reference evidence="2 3" key="1">
    <citation type="journal article" date="2019" name="Nat. Ecol. Evol.">
        <title>Megaphylogeny resolves global patterns of mushroom evolution.</title>
        <authorList>
            <person name="Varga T."/>
            <person name="Krizsan K."/>
            <person name="Foldi C."/>
            <person name="Dima B."/>
            <person name="Sanchez-Garcia M."/>
            <person name="Sanchez-Ramirez S."/>
            <person name="Szollosi G.J."/>
            <person name="Szarkandi J.G."/>
            <person name="Papp V."/>
            <person name="Albert L."/>
            <person name="Andreopoulos W."/>
            <person name="Angelini C."/>
            <person name="Antonin V."/>
            <person name="Barry K.W."/>
            <person name="Bougher N.L."/>
            <person name="Buchanan P."/>
            <person name="Buyck B."/>
            <person name="Bense V."/>
            <person name="Catcheside P."/>
            <person name="Chovatia M."/>
            <person name="Cooper J."/>
            <person name="Damon W."/>
            <person name="Desjardin D."/>
            <person name="Finy P."/>
            <person name="Geml J."/>
            <person name="Haridas S."/>
            <person name="Hughes K."/>
            <person name="Justo A."/>
            <person name="Karasinski D."/>
            <person name="Kautmanova I."/>
            <person name="Kiss B."/>
            <person name="Kocsube S."/>
            <person name="Kotiranta H."/>
            <person name="LaButti K.M."/>
            <person name="Lechner B.E."/>
            <person name="Liimatainen K."/>
            <person name="Lipzen A."/>
            <person name="Lukacs Z."/>
            <person name="Mihaltcheva S."/>
            <person name="Morgado L.N."/>
            <person name="Niskanen T."/>
            <person name="Noordeloos M.E."/>
            <person name="Ohm R.A."/>
            <person name="Ortiz-Santana B."/>
            <person name="Ovrebo C."/>
            <person name="Racz N."/>
            <person name="Riley R."/>
            <person name="Savchenko A."/>
            <person name="Shiryaev A."/>
            <person name="Soop K."/>
            <person name="Spirin V."/>
            <person name="Szebenyi C."/>
            <person name="Tomsovsky M."/>
            <person name="Tulloss R.E."/>
            <person name="Uehling J."/>
            <person name="Grigoriev I.V."/>
            <person name="Vagvolgyi C."/>
            <person name="Papp T."/>
            <person name="Martin F.M."/>
            <person name="Miettinen O."/>
            <person name="Hibbett D.S."/>
            <person name="Nagy L.G."/>
        </authorList>
    </citation>
    <scope>NUCLEOTIDE SEQUENCE [LARGE SCALE GENOMIC DNA]</scope>
    <source>
        <strain evidence="2 3">CBS 962.96</strain>
    </source>
</reference>
<organism evidence="2 3">
    <name type="scientific">Dendrothele bispora (strain CBS 962.96)</name>
    <dbReference type="NCBI Taxonomy" id="1314807"/>
    <lineage>
        <taxon>Eukaryota</taxon>
        <taxon>Fungi</taxon>
        <taxon>Dikarya</taxon>
        <taxon>Basidiomycota</taxon>
        <taxon>Agaricomycotina</taxon>
        <taxon>Agaricomycetes</taxon>
        <taxon>Agaricomycetidae</taxon>
        <taxon>Agaricales</taxon>
        <taxon>Agaricales incertae sedis</taxon>
        <taxon>Dendrothele</taxon>
    </lineage>
</organism>
<keyword evidence="1" id="KW-0472">Membrane</keyword>
<keyword evidence="1" id="KW-0812">Transmembrane</keyword>
<evidence type="ECO:0000313" key="3">
    <source>
        <dbReference type="Proteomes" id="UP000297245"/>
    </source>
</evidence>
<keyword evidence="1" id="KW-1133">Transmembrane helix</keyword>
<keyword evidence="3" id="KW-1185">Reference proteome</keyword>
<evidence type="ECO:0000313" key="2">
    <source>
        <dbReference type="EMBL" id="THU94429.1"/>
    </source>
</evidence>
<dbReference type="EMBL" id="ML179224">
    <property type="protein sequence ID" value="THU94429.1"/>
    <property type="molecule type" value="Genomic_DNA"/>
</dbReference>